<feature type="transmembrane region" description="Helical" evidence="1">
    <location>
        <begin position="88"/>
        <end position="106"/>
    </location>
</feature>
<keyword evidence="1" id="KW-0472">Membrane</keyword>
<evidence type="ECO:0000313" key="3">
    <source>
        <dbReference type="Proteomes" id="UP000297472"/>
    </source>
</evidence>
<proteinExistence type="predicted"/>
<organism evidence="2 3">
    <name type="scientific">Cryobacterium cryoconiti</name>
    <dbReference type="NCBI Taxonomy" id="1259239"/>
    <lineage>
        <taxon>Bacteria</taxon>
        <taxon>Bacillati</taxon>
        <taxon>Actinomycetota</taxon>
        <taxon>Actinomycetes</taxon>
        <taxon>Micrococcales</taxon>
        <taxon>Microbacteriaceae</taxon>
        <taxon>Cryobacterium</taxon>
    </lineage>
</organism>
<dbReference type="AlphaFoldDB" id="A0A4Y8JV07"/>
<keyword evidence="1" id="KW-0812">Transmembrane</keyword>
<accession>A0A4Y8JV07</accession>
<dbReference type="EMBL" id="SOHA01000036">
    <property type="protein sequence ID" value="TFD28272.1"/>
    <property type="molecule type" value="Genomic_DNA"/>
</dbReference>
<gene>
    <name evidence="2" type="ORF">E3T49_12225</name>
</gene>
<keyword evidence="3" id="KW-1185">Reference proteome</keyword>
<dbReference type="OrthoDB" id="5066941at2"/>
<evidence type="ECO:0000256" key="1">
    <source>
        <dbReference type="SAM" id="Phobius"/>
    </source>
</evidence>
<comment type="caution">
    <text evidence="2">The sequence shown here is derived from an EMBL/GenBank/DDBJ whole genome shotgun (WGS) entry which is preliminary data.</text>
</comment>
<reference evidence="2 3" key="1">
    <citation type="submission" date="2019-03" db="EMBL/GenBank/DDBJ databases">
        <title>Genomics of glacier-inhabiting Cryobacterium strains.</title>
        <authorList>
            <person name="Liu Q."/>
            <person name="Xin Y.-H."/>
        </authorList>
    </citation>
    <scope>NUCLEOTIDE SEQUENCE [LARGE SCALE GENOMIC DNA]</scope>
    <source>
        <strain evidence="2 3">TMT1-51</strain>
    </source>
</reference>
<sequence length="151" mass="16068">MSEDAAPVDPSVEAAGPTFPAEIPAKEKGLAWYDKVNAWVDRQPVVFEGVAMKAGILSYKRERQPVTGVQVTVETAGELQRRSTLTRTAAGAIVFGPAGAVVGALFRKQVDRRELYLLVDGELFAWAVNINPSKGAAARAFAAKVNTAARG</sequence>
<name>A0A4Y8JV07_9MICO</name>
<dbReference type="RefSeq" id="WP_134425187.1">
    <property type="nucleotide sequence ID" value="NZ_SOHA01000036.1"/>
</dbReference>
<dbReference type="Proteomes" id="UP000297472">
    <property type="component" value="Unassembled WGS sequence"/>
</dbReference>
<keyword evidence="1" id="KW-1133">Transmembrane helix</keyword>
<protein>
    <submittedName>
        <fullName evidence="2">Uncharacterized protein</fullName>
    </submittedName>
</protein>
<evidence type="ECO:0000313" key="2">
    <source>
        <dbReference type="EMBL" id="TFD28272.1"/>
    </source>
</evidence>